<dbReference type="InterPro" id="IPR013154">
    <property type="entry name" value="ADH-like_N"/>
</dbReference>
<dbReference type="InterPro" id="IPR013149">
    <property type="entry name" value="ADH-like_C"/>
</dbReference>
<accession>A0A1J4JQ75</accession>
<dbReference type="PANTHER" id="PTHR42813:SF4">
    <property type="entry name" value="NADP-DEPENDENT ISOPROPANOL DEHYDROGENASE"/>
    <property type="match status" value="1"/>
</dbReference>
<dbReference type="Gene3D" id="3.40.50.720">
    <property type="entry name" value="NAD(P)-binding Rossmann-like Domain"/>
    <property type="match status" value="1"/>
</dbReference>
<comment type="cofactor">
    <cofactor evidence="1 6">
        <name>Zn(2+)</name>
        <dbReference type="ChEBI" id="CHEBI:29105"/>
    </cofactor>
</comment>
<protein>
    <submittedName>
        <fullName evidence="8">NADP-dependent isopropanol dehydrogenase</fullName>
    </submittedName>
</protein>
<dbReference type="SUPFAM" id="SSF50129">
    <property type="entry name" value="GroES-like"/>
    <property type="match status" value="1"/>
</dbReference>
<dbReference type="AlphaFoldDB" id="A0A1J4JQ75"/>
<dbReference type="GO" id="GO:0016491">
    <property type="term" value="F:oxidoreductase activity"/>
    <property type="evidence" value="ECO:0007669"/>
    <property type="project" value="UniProtKB-KW"/>
</dbReference>
<keyword evidence="4 6" id="KW-0862">Zinc</keyword>
<dbReference type="VEuPathDB" id="TrichDB:TRFO_32333"/>
<dbReference type="PROSITE" id="PS00059">
    <property type="entry name" value="ADH_ZINC"/>
    <property type="match status" value="1"/>
</dbReference>
<evidence type="ECO:0000256" key="4">
    <source>
        <dbReference type="ARBA" id="ARBA00022833"/>
    </source>
</evidence>
<dbReference type="Gene3D" id="3.90.180.10">
    <property type="entry name" value="Medium-chain alcohol dehydrogenases, catalytic domain"/>
    <property type="match status" value="1"/>
</dbReference>
<reference evidence="8" key="1">
    <citation type="submission" date="2016-10" db="EMBL/GenBank/DDBJ databases">
        <authorList>
            <person name="Benchimol M."/>
            <person name="Almeida L.G."/>
            <person name="Vasconcelos A.T."/>
            <person name="Perreira-Neves A."/>
            <person name="Rosa I.A."/>
            <person name="Tasca T."/>
            <person name="Bogo M.R."/>
            <person name="de Souza W."/>
        </authorList>
    </citation>
    <scope>NUCLEOTIDE SEQUENCE [LARGE SCALE GENOMIC DNA]</scope>
    <source>
        <strain evidence="8">K</strain>
    </source>
</reference>
<dbReference type="GeneID" id="94843138"/>
<dbReference type="InterPro" id="IPR036291">
    <property type="entry name" value="NAD(P)-bd_dom_sf"/>
</dbReference>
<dbReference type="InterPro" id="IPR020843">
    <property type="entry name" value="ER"/>
</dbReference>
<keyword evidence="3 6" id="KW-0479">Metal-binding</keyword>
<evidence type="ECO:0000313" key="9">
    <source>
        <dbReference type="Proteomes" id="UP000179807"/>
    </source>
</evidence>
<keyword evidence="5" id="KW-0560">Oxidoreductase</keyword>
<dbReference type="Proteomes" id="UP000179807">
    <property type="component" value="Unassembled WGS sequence"/>
</dbReference>
<comment type="caution">
    <text evidence="8">The sequence shown here is derived from an EMBL/GenBank/DDBJ whole genome shotgun (WGS) entry which is preliminary data.</text>
</comment>
<evidence type="ECO:0000256" key="6">
    <source>
        <dbReference type="RuleBase" id="RU361277"/>
    </source>
</evidence>
<dbReference type="SMART" id="SM00829">
    <property type="entry name" value="PKS_ER"/>
    <property type="match status" value="1"/>
</dbReference>
<dbReference type="InterPro" id="IPR002328">
    <property type="entry name" value="ADH_Zn_CS"/>
</dbReference>
<keyword evidence="9" id="KW-1185">Reference proteome</keyword>
<dbReference type="SUPFAM" id="SSF51735">
    <property type="entry name" value="NAD(P)-binding Rossmann-fold domains"/>
    <property type="match status" value="1"/>
</dbReference>
<sequence>MSHTVRSFCCLDKDKPGWKDVTLPEMGPLDAILKPIAMCPCTSDVHIVELNMYGECTLGHEVVGEIVEVGSMVKDFKPGDKVLVPAVTPDWNAALSQGGFAQHGTGYAEGFKFSHSKPGVFAELFHVNDADANLAHLPENMDLKAALMCGDMMTTGFYGAELAQIEYGDRVCVIGIGPVGLMAVRACAIGGASEIYAVGSRPNCQQIAKEYGATHIINYKNGDIVEQVRKLTNGEGVDKVIIAGGDVGIISQGIAMTHPGGIVANVAVVGGEPNVPIPINAIGWGLGLSDISIVGGLCPGGRRRLERMARLITSGRVDPTRLTNLVFTGFDKIEDAFEKMWHKPADLIKPVVIC</sequence>
<evidence type="ECO:0000259" key="7">
    <source>
        <dbReference type="SMART" id="SM00829"/>
    </source>
</evidence>
<dbReference type="InterPro" id="IPR011032">
    <property type="entry name" value="GroES-like_sf"/>
</dbReference>
<dbReference type="GO" id="GO:0008270">
    <property type="term" value="F:zinc ion binding"/>
    <property type="evidence" value="ECO:0007669"/>
    <property type="project" value="InterPro"/>
</dbReference>
<organism evidence="8 9">
    <name type="scientific">Tritrichomonas foetus</name>
    <dbReference type="NCBI Taxonomy" id="1144522"/>
    <lineage>
        <taxon>Eukaryota</taxon>
        <taxon>Metamonada</taxon>
        <taxon>Parabasalia</taxon>
        <taxon>Tritrichomonadida</taxon>
        <taxon>Tritrichomonadidae</taxon>
        <taxon>Tritrichomonas</taxon>
    </lineage>
</organism>
<name>A0A1J4JQ75_9EUKA</name>
<dbReference type="EMBL" id="MLAK01000934">
    <property type="protein sequence ID" value="OHT00898.1"/>
    <property type="molecule type" value="Genomic_DNA"/>
</dbReference>
<proteinExistence type="inferred from homology"/>
<evidence type="ECO:0000256" key="1">
    <source>
        <dbReference type="ARBA" id="ARBA00001947"/>
    </source>
</evidence>
<gene>
    <name evidence="8" type="primary">ADH1</name>
    <name evidence="8" type="ORF">TRFO_32333</name>
</gene>
<comment type="similarity">
    <text evidence="2 6">Belongs to the zinc-containing alcohol dehydrogenase family.</text>
</comment>
<dbReference type="OrthoDB" id="442947at2759"/>
<evidence type="ECO:0000256" key="3">
    <source>
        <dbReference type="ARBA" id="ARBA00022723"/>
    </source>
</evidence>
<dbReference type="Pfam" id="PF08240">
    <property type="entry name" value="ADH_N"/>
    <property type="match status" value="1"/>
</dbReference>
<dbReference type="RefSeq" id="XP_068354034.1">
    <property type="nucleotide sequence ID" value="XM_068508434.1"/>
</dbReference>
<feature type="domain" description="Enoyl reductase (ER)" evidence="7">
    <location>
        <begin position="27"/>
        <end position="353"/>
    </location>
</feature>
<evidence type="ECO:0000313" key="8">
    <source>
        <dbReference type="EMBL" id="OHT00898.1"/>
    </source>
</evidence>
<evidence type="ECO:0000256" key="2">
    <source>
        <dbReference type="ARBA" id="ARBA00008072"/>
    </source>
</evidence>
<dbReference type="PANTHER" id="PTHR42813">
    <property type="entry name" value="ZINC-TYPE ALCOHOL DEHYDROGENASE-LIKE"/>
    <property type="match status" value="1"/>
</dbReference>
<evidence type="ECO:0000256" key="5">
    <source>
        <dbReference type="ARBA" id="ARBA00023002"/>
    </source>
</evidence>
<dbReference type="Pfam" id="PF00107">
    <property type="entry name" value="ADH_zinc_N"/>
    <property type="match status" value="1"/>
</dbReference>